<evidence type="ECO:0000313" key="1">
    <source>
        <dbReference type="EMBL" id="CDW41365.1"/>
    </source>
</evidence>
<sequence>MRYDQGSATYGTRTTAGTPRHIHWHAQVRIYSRSLCVFLPLLLIVDTH</sequence>
<accession>A0A0K2UTL0</accession>
<reference evidence="1" key="1">
    <citation type="submission" date="2014-05" db="EMBL/GenBank/DDBJ databases">
        <authorList>
            <person name="Chronopoulou M."/>
        </authorList>
    </citation>
    <scope>NUCLEOTIDE SEQUENCE</scope>
    <source>
        <tissue evidence="1">Whole organism</tissue>
    </source>
</reference>
<dbReference type="EMBL" id="HACA01024004">
    <property type="protein sequence ID" value="CDW41365.1"/>
    <property type="molecule type" value="Transcribed_RNA"/>
</dbReference>
<proteinExistence type="predicted"/>
<organism evidence="1">
    <name type="scientific">Lepeophtheirus salmonis</name>
    <name type="common">Salmon louse</name>
    <name type="synonym">Caligus salmonis</name>
    <dbReference type="NCBI Taxonomy" id="72036"/>
    <lineage>
        <taxon>Eukaryota</taxon>
        <taxon>Metazoa</taxon>
        <taxon>Ecdysozoa</taxon>
        <taxon>Arthropoda</taxon>
        <taxon>Crustacea</taxon>
        <taxon>Multicrustacea</taxon>
        <taxon>Hexanauplia</taxon>
        <taxon>Copepoda</taxon>
        <taxon>Siphonostomatoida</taxon>
        <taxon>Caligidae</taxon>
        <taxon>Lepeophtheirus</taxon>
    </lineage>
</organism>
<protein>
    <submittedName>
        <fullName evidence="1">Uncharacterized protein</fullName>
    </submittedName>
</protein>
<dbReference type="AlphaFoldDB" id="A0A0K2UTL0"/>
<name>A0A0K2UTL0_LEPSM</name>